<dbReference type="OrthoDB" id="120365at2759"/>
<keyword evidence="2" id="KW-1185">Reference proteome</keyword>
<evidence type="ECO:0000313" key="2">
    <source>
        <dbReference type="Proteomes" id="UP000237271"/>
    </source>
</evidence>
<organism evidence="1 2">
    <name type="scientific">Phytophthora palmivora</name>
    <dbReference type="NCBI Taxonomy" id="4796"/>
    <lineage>
        <taxon>Eukaryota</taxon>
        <taxon>Sar</taxon>
        <taxon>Stramenopiles</taxon>
        <taxon>Oomycota</taxon>
        <taxon>Peronosporomycetes</taxon>
        <taxon>Peronosporales</taxon>
        <taxon>Peronosporaceae</taxon>
        <taxon>Phytophthora</taxon>
    </lineage>
</organism>
<comment type="caution">
    <text evidence="1">The sequence shown here is derived from an EMBL/GenBank/DDBJ whole genome shotgun (WGS) entry which is preliminary data.</text>
</comment>
<dbReference type="SUPFAM" id="SSF50630">
    <property type="entry name" value="Acid proteases"/>
    <property type="match status" value="1"/>
</dbReference>
<name>A0A2P4X9R5_9STRA</name>
<sequence length="195" mass="20940">MVCFRCRNPGHRAAVCCVPAPVITYVEHSTSGKATTAAQPKNGAGCPTGWNGGPGPPPPVLLAHFNATTASGDSRLIIVSLLVAGARRPLRALLDSGATNNFFRASCQSVLPDSVRVRNGPGEVEIKLADGKTRRVARREVSLPYTFDGFHSNDNFLVIEMNYAFDCILGIPWLARYQPRSTGWLVKSSVLTTST</sequence>
<dbReference type="AlphaFoldDB" id="A0A2P4X9R5"/>
<accession>A0A2P4X9R5</accession>
<evidence type="ECO:0000313" key="1">
    <source>
        <dbReference type="EMBL" id="POM62290.1"/>
    </source>
</evidence>
<dbReference type="CDD" id="cd00303">
    <property type="entry name" value="retropepsin_like"/>
    <property type="match status" value="1"/>
</dbReference>
<protein>
    <submittedName>
        <fullName evidence="1">Polyprotein</fullName>
    </submittedName>
</protein>
<proteinExistence type="predicted"/>
<dbReference type="EMBL" id="NCKW01015610">
    <property type="protein sequence ID" value="POM62290.1"/>
    <property type="molecule type" value="Genomic_DNA"/>
</dbReference>
<dbReference type="Proteomes" id="UP000237271">
    <property type="component" value="Unassembled WGS sequence"/>
</dbReference>
<reference evidence="1 2" key="1">
    <citation type="journal article" date="2017" name="Genome Biol. Evol.">
        <title>Phytophthora megakarya and P. palmivora, closely related causal agents of cacao black pod rot, underwent increases in genome sizes and gene numbers by different mechanisms.</title>
        <authorList>
            <person name="Ali S.S."/>
            <person name="Shao J."/>
            <person name="Lary D.J."/>
            <person name="Kronmiller B."/>
            <person name="Shen D."/>
            <person name="Strem M.D."/>
            <person name="Amoako-Attah I."/>
            <person name="Akrofi A.Y."/>
            <person name="Begoude B.A."/>
            <person name="Ten Hoopen G.M."/>
            <person name="Coulibaly K."/>
            <person name="Kebe B.I."/>
            <person name="Melnick R.L."/>
            <person name="Guiltinan M.J."/>
            <person name="Tyler B.M."/>
            <person name="Meinhardt L.W."/>
            <person name="Bailey B.A."/>
        </authorList>
    </citation>
    <scope>NUCLEOTIDE SEQUENCE [LARGE SCALE GENOMIC DNA]</scope>
    <source>
        <strain evidence="2">sbr112.9</strain>
    </source>
</reference>
<dbReference type="InterPro" id="IPR021109">
    <property type="entry name" value="Peptidase_aspartic_dom_sf"/>
</dbReference>
<gene>
    <name evidence="1" type="ORF">PHPALM_28573</name>
</gene>
<dbReference type="Gene3D" id="2.40.70.10">
    <property type="entry name" value="Acid Proteases"/>
    <property type="match status" value="1"/>
</dbReference>
<dbReference type="Pfam" id="PF08284">
    <property type="entry name" value="RVP_2"/>
    <property type="match status" value="1"/>
</dbReference>